<name>A0A374MTU5_9FIRM</name>
<feature type="domain" description="CBS" evidence="3">
    <location>
        <begin position="43"/>
        <end position="103"/>
    </location>
</feature>
<evidence type="ECO:0000313" key="8">
    <source>
        <dbReference type="Proteomes" id="UP000283700"/>
    </source>
</evidence>
<dbReference type="EMBL" id="QRQO01000053">
    <property type="protein sequence ID" value="RHN09619.1"/>
    <property type="molecule type" value="Genomic_DNA"/>
</dbReference>
<dbReference type="Proteomes" id="UP000262524">
    <property type="component" value="Unassembled WGS sequence"/>
</dbReference>
<dbReference type="AlphaFoldDB" id="A0A374MTU5"/>
<comment type="caution">
    <text evidence="4">The sequence shown here is derived from an EMBL/GenBank/DDBJ whole genome shotgun (WGS) entry which is preliminary data.</text>
</comment>
<dbReference type="CDD" id="cd09834">
    <property type="entry name" value="CBS_pair_bac"/>
    <property type="match status" value="1"/>
</dbReference>
<evidence type="ECO:0000313" key="7">
    <source>
        <dbReference type="Proteomes" id="UP000262524"/>
    </source>
</evidence>
<evidence type="ECO:0000313" key="4">
    <source>
        <dbReference type="EMBL" id="RGI74881.1"/>
    </source>
</evidence>
<dbReference type="SUPFAM" id="SSF54631">
    <property type="entry name" value="CBS-domain pair"/>
    <property type="match status" value="1"/>
</dbReference>
<dbReference type="InterPro" id="IPR000644">
    <property type="entry name" value="CBS_dom"/>
</dbReference>
<evidence type="ECO:0000259" key="3">
    <source>
        <dbReference type="PROSITE" id="PS51371"/>
    </source>
</evidence>
<dbReference type="PROSITE" id="PS51371">
    <property type="entry name" value="CBS"/>
    <property type="match status" value="2"/>
</dbReference>
<evidence type="ECO:0000256" key="1">
    <source>
        <dbReference type="ARBA" id="ARBA00023122"/>
    </source>
</evidence>
<evidence type="ECO:0000256" key="2">
    <source>
        <dbReference type="PROSITE-ProRule" id="PRU00703"/>
    </source>
</evidence>
<evidence type="ECO:0000313" key="9">
    <source>
        <dbReference type="Proteomes" id="UP000284621"/>
    </source>
</evidence>
<dbReference type="PANTHER" id="PTHR43080:SF26">
    <property type="entry name" value="REGULATORY PROTEIN"/>
    <property type="match status" value="1"/>
</dbReference>
<gene>
    <name evidence="5" type="ORF">DW833_02415</name>
    <name evidence="6" type="ORF">DWZ29_13890</name>
    <name evidence="4" type="ORF">DXD91_15920</name>
</gene>
<dbReference type="PANTHER" id="PTHR43080">
    <property type="entry name" value="CBS DOMAIN-CONTAINING PROTEIN CBSX3, MITOCHONDRIAL"/>
    <property type="match status" value="1"/>
</dbReference>
<dbReference type="EMBL" id="QSID01000002">
    <property type="protein sequence ID" value="RHC67520.1"/>
    <property type="molecule type" value="Genomic_DNA"/>
</dbReference>
<dbReference type="OrthoDB" id="384703at2"/>
<dbReference type="InterPro" id="IPR051257">
    <property type="entry name" value="Diverse_CBS-Domain"/>
</dbReference>
<reference evidence="7 8" key="1">
    <citation type="submission" date="2018-08" db="EMBL/GenBank/DDBJ databases">
        <title>A genome reference for cultivated species of the human gut microbiota.</title>
        <authorList>
            <person name="Zou Y."/>
            <person name="Xue W."/>
            <person name="Luo G."/>
        </authorList>
    </citation>
    <scope>NUCLEOTIDE SEQUENCE [LARGE SCALE GENOMIC DNA]</scope>
    <source>
        <strain evidence="6 8">AF31-17AC</strain>
        <strain evidence="5 9">AM34-3LB</strain>
        <strain evidence="4 7">TM10-1AC</strain>
    </source>
</reference>
<organism evidence="4 7">
    <name type="scientific">Anaerobutyricum hallii</name>
    <dbReference type="NCBI Taxonomy" id="39488"/>
    <lineage>
        <taxon>Bacteria</taxon>
        <taxon>Bacillati</taxon>
        <taxon>Bacillota</taxon>
        <taxon>Clostridia</taxon>
        <taxon>Lachnospirales</taxon>
        <taxon>Lachnospiraceae</taxon>
        <taxon>Anaerobutyricum</taxon>
    </lineage>
</organism>
<proteinExistence type="predicted"/>
<dbReference type="Gene3D" id="3.10.580.10">
    <property type="entry name" value="CBS-domain"/>
    <property type="match status" value="1"/>
</dbReference>
<dbReference type="SMART" id="SM00116">
    <property type="entry name" value="CBS"/>
    <property type="match status" value="2"/>
</dbReference>
<dbReference type="EMBL" id="QSOE01000215">
    <property type="protein sequence ID" value="RGI74881.1"/>
    <property type="molecule type" value="Genomic_DNA"/>
</dbReference>
<dbReference type="Proteomes" id="UP000283700">
    <property type="component" value="Unassembled WGS sequence"/>
</dbReference>
<accession>A0A374MTU5</accession>
<feature type="domain" description="CBS" evidence="3">
    <location>
        <begin position="106"/>
        <end position="171"/>
    </location>
</feature>
<dbReference type="Pfam" id="PF00571">
    <property type="entry name" value="CBS"/>
    <property type="match status" value="2"/>
</dbReference>
<evidence type="ECO:0000313" key="5">
    <source>
        <dbReference type="EMBL" id="RHC67520.1"/>
    </source>
</evidence>
<protein>
    <submittedName>
        <fullName evidence="4">CBS domain-containing protein</fullName>
    </submittedName>
</protein>
<keyword evidence="9" id="KW-1185">Reference proteome</keyword>
<sequence>MHCMTRISQQECRGILELREYTFSLGIEARVRRRIIMNISFYLIPKSEVTYIHQEDTVAQALRVIHKHGYQAVPVIDEKGRYVGTISEGDFLWNLIEEYHMDMEVMRKSHVKSMRLRWDYKPVSIDADIEQLDNHILNQNFVPVVDGRNVFIGIITRKEIIKELLKQKKDVLAKSSLAEQNVHNTQQAGRTFH</sequence>
<evidence type="ECO:0000313" key="6">
    <source>
        <dbReference type="EMBL" id="RHN09619.1"/>
    </source>
</evidence>
<dbReference type="InterPro" id="IPR046342">
    <property type="entry name" value="CBS_dom_sf"/>
</dbReference>
<keyword evidence="1 2" id="KW-0129">CBS domain</keyword>
<dbReference type="Proteomes" id="UP000284621">
    <property type="component" value="Unassembled WGS sequence"/>
</dbReference>